<evidence type="ECO:0000313" key="2">
    <source>
        <dbReference type="Proteomes" id="UP000707138"/>
    </source>
</evidence>
<sequence length="65" mass="8084">MSRDFVWRTVRRTYQGKLRAVYEREVYKPYVSQYQRRKERGWRRVFGGKLRSLQARGLQLYKVKV</sequence>
<dbReference type="Proteomes" id="UP000707138">
    <property type="component" value="Unassembled WGS sequence"/>
</dbReference>
<organism evidence="1 2">
    <name type="scientific">Veillonella magna</name>
    <dbReference type="NCBI Taxonomy" id="464322"/>
    <lineage>
        <taxon>Bacteria</taxon>
        <taxon>Bacillati</taxon>
        <taxon>Bacillota</taxon>
        <taxon>Negativicutes</taxon>
        <taxon>Veillonellales</taxon>
        <taxon>Veillonellaceae</taxon>
        <taxon>Veillonella</taxon>
    </lineage>
</organism>
<proteinExistence type="predicted"/>
<accession>A0ABS2GFH6</accession>
<keyword evidence="2" id="KW-1185">Reference proteome</keyword>
<name>A0ABS2GFH6_9FIRM</name>
<comment type="caution">
    <text evidence="1">The sequence shown here is derived from an EMBL/GenBank/DDBJ whole genome shotgun (WGS) entry which is preliminary data.</text>
</comment>
<dbReference type="RefSeq" id="WP_205087689.1">
    <property type="nucleotide sequence ID" value="NZ_JACJLA010000006.1"/>
</dbReference>
<evidence type="ECO:0000313" key="1">
    <source>
        <dbReference type="EMBL" id="MBM6912592.1"/>
    </source>
</evidence>
<protein>
    <submittedName>
        <fullName evidence="1">Uncharacterized protein</fullName>
    </submittedName>
</protein>
<gene>
    <name evidence="1" type="ORF">H6A01_04545</name>
</gene>
<reference evidence="1 2" key="1">
    <citation type="journal article" date="2021" name="Sci. Rep.">
        <title>The distribution of antibiotic resistance genes in chicken gut microbiota commensals.</title>
        <authorList>
            <person name="Juricova H."/>
            <person name="Matiasovicova J."/>
            <person name="Kubasova T."/>
            <person name="Cejkova D."/>
            <person name="Rychlik I."/>
        </authorList>
    </citation>
    <scope>NUCLEOTIDE SEQUENCE [LARGE SCALE GENOMIC DNA]</scope>
    <source>
        <strain evidence="1 2">An537</strain>
    </source>
</reference>
<dbReference type="EMBL" id="JACJLA010000006">
    <property type="protein sequence ID" value="MBM6912592.1"/>
    <property type="molecule type" value="Genomic_DNA"/>
</dbReference>